<keyword evidence="3" id="KW-0413">Isomerase</keyword>
<dbReference type="PATRIC" id="fig|1502723.3.peg.3518"/>
<protein>
    <submittedName>
        <fullName evidence="3">Enoyl-CoA hydratase/carnithine racemase</fullName>
        <ecNumber evidence="3">5.3.3.18</ecNumber>
    </submittedName>
</protein>
<dbReference type="CDD" id="cd06558">
    <property type="entry name" value="crotonase-like"/>
    <property type="match status" value="1"/>
</dbReference>
<dbReference type="EMBL" id="JYFN01000031">
    <property type="protein sequence ID" value="KJE21791.1"/>
    <property type="molecule type" value="Genomic_DNA"/>
</dbReference>
<reference evidence="4" key="1">
    <citation type="submission" date="2015-02" db="EMBL/GenBank/DDBJ databases">
        <title>Draft Genome of Frankia sp. CpI1-S.</title>
        <authorList>
            <person name="Oshone R.T."/>
            <person name="Ngom M."/>
            <person name="Ghodhbane-Gtari F."/>
            <person name="Gtari M."/>
            <person name="Morris K."/>
            <person name="Thomas K."/>
            <person name="Sen A."/>
            <person name="Tisa L.S."/>
        </authorList>
    </citation>
    <scope>NUCLEOTIDE SEQUENCE [LARGE SCALE GENOMIC DNA]</scope>
    <source>
        <strain evidence="4">CpI1-S</strain>
    </source>
</reference>
<dbReference type="InterPro" id="IPR001753">
    <property type="entry name" value="Enoyl-CoA_hydra/iso"/>
</dbReference>
<dbReference type="Pfam" id="PF00378">
    <property type="entry name" value="ECH_1"/>
    <property type="match status" value="1"/>
</dbReference>
<evidence type="ECO:0000256" key="1">
    <source>
        <dbReference type="ARBA" id="ARBA00005254"/>
    </source>
</evidence>
<name>A0A0D8BC99_9ACTN</name>
<dbReference type="SUPFAM" id="SSF52096">
    <property type="entry name" value="ClpP/crotonase"/>
    <property type="match status" value="1"/>
</dbReference>
<dbReference type="InterPro" id="IPR029045">
    <property type="entry name" value="ClpP/crotonase-like_dom_sf"/>
</dbReference>
<reference evidence="3 4" key="2">
    <citation type="journal article" date="2016" name="Genome Announc.">
        <title>Permanent Draft Genome Sequences for Two Variants of Frankia sp. Strain CpI1, the First Frankia Strain Isolated from Root Nodules of Comptonia peregrina.</title>
        <authorList>
            <person name="Oshone R."/>
            <person name="Hurst S.G.IV."/>
            <person name="Abebe-Akele F."/>
            <person name="Simpson S."/>
            <person name="Morris K."/>
            <person name="Thomas W.K."/>
            <person name="Tisa L.S."/>
        </authorList>
    </citation>
    <scope>NUCLEOTIDE SEQUENCE [LARGE SCALE GENOMIC DNA]</scope>
    <source>
        <strain evidence="4">CpI1-S</strain>
    </source>
</reference>
<dbReference type="Gene3D" id="3.90.226.10">
    <property type="entry name" value="2-enoyl-CoA Hydratase, Chain A, domain 1"/>
    <property type="match status" value="1"/>
</dbReference>
<feature type="region of interest" description="Disordered" evidence="2">
    <location>
        <begin position="1"/>
        <end position="30"/>
    </location>
</feature>
<comment type="similarity">
    <text evidence="1">Belongs to the enoyl-CoA hydratase/isomerase family.</text>
</comment>
<dbReference type="InterPro" id="IPR014748">
    <property type="entry name" value="Enoyl-CoA_hydra_C"/>
</dbReference>
<evidence type="ECO:0000313" key="3">
    <source>
        <dbReference type="EMBL" id="KJE21791.1"/>
    </source>
</evidence>
<comment type="caution">
    <text evidence="3">The sequence shown here is derived from an EMBL/GenBank/DDBJ whole genome shotgun (WGS) entry which is preliminary data.</text>
</comment>
<accession>A0A0D8BC99</accession>
<dbReference type="RefSeq" id="WP_242422614.1">
    <property type="nucleotide sequence ID" value="NZ_JYFN01000031.1"/>
</dbReference>
<dbReference type="EC" id="5.3.3.18" evidence="3"/>
<organism evidence="3 4">
    <name type="scientific">Frankia torreyi</name>
    <dbReference type="NCBI Taxonomy" id="1856"/>
    <lineage>
        <taxon>Bacteria</taxon>
        <taxon>Bacillati</taxon>
        <taxon>Actinomycetota</taxon>
        <taxon>Actinomycetes</taxon>
        <taxon>Frankiales</taxon>
        <taxon>Frankiaceae</taxon>
        <taxon>Frankia</taxon>
    </lineage>
</organism>
<dbReference type="Gene3D" id="1.10.12.10">
    <property type="entry name" value="Lyase 2-enoyl-coa Hydratase, Chain A, domain 2"/>
    <property type="match status" value="1"/>
</dbReference>
<evidence type="ECO:0000313" key="4">
    <source>
        <dbReference type="Proteomes" id="UP000032545"/>
    </source>
</evidence>
<dbReference type="GO" id="GO:0016853">
    <property type="term" value="F:isomerase activity"/>
    <property type="evidence" value="ECO:0007669"/>
    <property type="project" value="UniProtKB-KW"/>
</dbReference>
<evidence type="ECO:0000256" key="2">
    <source>
        <dbReference type="SAM" id="MobiDB-lite"/>
    </source>
</evidence>
<sequence length="305" mass="31016">MSAPGSAATVPAASGPAASGQGVSGPAASVQGVSAPAGPLGTTVLHTVEGGIATITLNRPEAANAIQPAMRDVIIDLLAQADADPEVRVVVLASNGRHFCSGADVTGIAASRAQGAEKRVTDAMRRIMTGAQRLVSSVLDCGKPVIAVVQGPAAGLGAHLAYASDLVVAAENAVFVESFVLRGLVVDAGGAYLLPRRIGMQKAKELAFFGEKLPASEALTLGLVNRVVPAEELAATAAGFAERLAGAATSAIALTKRLFNESPDVDRAAAFLAEGMAQELQSHAHDSTEGVTAFVQRRSPEYRGY</sequence>
<dbReference type="PANTHER" id="PTHR43459">
    <property type="entry name" value="ENOYL-COA HYDRATASE"/>
    <property type="match status" value="1"/>
</dbReference>
<gene>
    <name evidence="3" type="ORF">FF36_03844</name>
</gene>
<keyword evidence="4" id="KW-1185">Reference proteome</keyword>
<dbReference type="AlphaFoldDB" id="A0A0D8BC99"/>
<dbReference type="PANTHER" id="PTHR43459:SF1">
    <property type="entry name" value="EG:BACN32G11.4 PROTEIN"/>
    <property type="match status" value="1"/>
</dbReference>
<dbReference type="Proteomes" id="UP000032545">
    <property type="component" value="Unassembled WGS sequence"/>
</dbReference>
<proteinExistence type="inferred from homology"/>